<proteinExistence type="predicted"/>
<keyword evidence="2" id="KW-1185">Reference proteome</keyword>
<dbReference type="EMBL" id="CM009308">
    <property type="protein sequence ID" value="KAI9377036.1"/>
    <property type="molecule type" value="Genomic_DNA"/>
</dbReference>
<evidence type="ECO:0000313" key="1">
    <source>
        <dbReference type="EMBL" id="KAI9377036.1"/>
    </source>
</evidence>
<name>A0ACC0RK93_POPTR</name>
<protein>
    <submittedName>
        <fullName evidence="1">Uncharacterized protein</fullName>
    </submittedName>
</protein>
<gene>
    <name evidence="1" type="ORF">POPTR_019G014356v4</name>
</gene>
<dbReference type="Proteomes" id="UP000006729">
    <property type="component" value="Chromosome 19"/>
</dbReference>
<sequence length="1353" mass="151590">MEGVPQSAEDDVNLTSNQFDLQSPEDTFMLDPELLLDQQWTDYQLPMSNQVPAMLPTRPADNQGSILCNDQGGQNNVINDSIQQTTDQSPPSFPQTMMEGFLPSSMEDNVNFTSNELDFQSLLPDLELLSPPPEVPVNQSSISCNDQGGQNNVINDSIQQTTQFPTSFPETMTTMGNVINDSIQQTTPFPTSFPETMTTMGGLDGTSSLWINQNEPNWPKTQSRHQNSFIHQPQPGHGYMTANTTTSQHAGFNQPGQSFPAPRSQMDNLQVRGLQNQTAMPNASNPGLGTSLRSQNRGLNTQQVEMVRSKDPFWNYIEDRTDGSMKCKFCPRAFANKTSISRIKWHLSGEEGHGVAICRGVPKEVQEAAFLAMCGGNKRQKITASSVNVNDCGISTMEGGIGRVQREVQVVEPGVVEERISSHAIAGNDVVSMTGMRAPEHGVSEGALESRPRTDPVDRSLEQSNAVLGNLEGGAGRIQVGVQGVLEQGAGEERINRVIVRTEPVEEDVENSRRSVVQAGAGARSSESLKYNKTRGVPLPTSSKKPVGQVFEENTKVIWSLLMDDKVSIISIYGMGGIGKTTILQHIHNELLQRPDICDYVWWVTVSQDFSIKKLQNRIAKRLHLDLSSEDDELHRAGRLSKKLKKKQKWILILDDLWNYFDLHKVGIPEKLEGCKLIMTTRSETVCEGMACQHKIKVKPLSNREAWALFMEKLERDVALSPEVEGIAKAVAKECAGLPLGIITVAGSLRGVDDLHEWRNTLNKLRESEFREKKVFKLLRFSYDQLGDLALQQCLLYCALFPEDDRIEREGLIGYLIDERIIKGMRSRGAAFDEGHSMLNILENVCLLESAQMDYDDRRYVKMHDLIRDMAIQLLLENSQGMVKAGAQLKELPDAEEWTENLMRVSLMQNEIEEIPSSHSPTCPYLSTLLLCKNNLLGFIADSFFKQLHGLKVLDLSWTGIENLPDSVSDLVSLSALLLNDCEKLRHVSSLKKLRALKRLNLSRTALEKMPQGMECLTNLRYLRMNGCGEKEFPSGILPKLSHLQVFVLEELMGECYAPITVKGKEVRSLRYLETLECHFEGFSDFVEYLRSRDGILSLSTYKVLVGEVGRYLEQWIEDYPSKTVGLGNLSINGNRDFQVKFLNGIQGLICQCIDARSLCDVLSLENATELERISIRDCNNMESLVSSSWFCSAPPRNGTFSGLKEFFCYNCGSMKKLFPLVLLPNLVNLERIEVSFCEKMEEIIGTTDEESSTSNSITEVILPKLRSLALYVLPELKSICSAKLICNSLEDIKLMYCEKLKRMPICLPLLENGQPSPPPSLRTVYSWPKEWWETVVECEHPNAKDVLRPFVK</sequence>
<accession>A0ACC0RK93</accession>
<evidence type="ECO:0000313" key="2">
    <source>
        <dbReference type="Proteomes" id="UP000006729"/>
    </source>
</evidence>
<reference evidence="1 2" key="1">
    <citation type="journal article" date="2006" name="Science">
        <title>The genome of black cottonwood, Populus trichocarpa (Torr. &amp; Gray).</title>
        <authorList>
            <person name="Tuskan G.A."/>
            <person name="Difazio S."/>
            <person name="Jansson S."/>
            <person name="Bohlmann J."/>
            <person name="Grigoriev I."/>
            <person name="Hellsten U."/>
            <person name="Putnam N."/>
            <person name="Ralph S."/>
            <person name="Rombauts S."/>
            <person name="Salamov A."/>
            <person name="Schein J."/>
            <person name="Sterck L."/>
            <person name="Aerts A."/>
            <person name="Bhalerao R.R."/>
            <person name="Bhalerao R.P."/>
            <person name="Blaudez D."/>
            <person name="Boerjan W."/>
            <person name="Brun A."/>
            <person name="Brunner A."/>
            <person name="Busov V."/>
            <person name="Campbell M."/>
            <person name="Carlson J."/>
            <person name="Chalot M."/>
            <person name="Chapman J."/>
            <person name="Chen G.L."/>
            <person name="Cooper D."/>
            <person name="Coutinho P.M."/>
            <person name="Couturier J."/>
            <person name="Covert S."/>
            <person name="Cronk Q."/>
            <person name="Cunningham R."/>
            <person name="Davis J."/>
            <person name="Degroeve S."/>
            <person name="Dejardin A."/>
            <person name="Depamphilis C."/>
            <person name="Detter J."/>
            <person name="Dirks B."/>
            <person name="Dubchak I."/>
            <person name="Duplessis S."/>
            <person name="Ehlting J."/>
            <person name="Ellis B."/>
            <person name="Gendler K."/>
            <person name="Goodstein D."/>
            <person name="Gribskov M."/>
            <person name="Grimwood J."/>
            <person name="Groover A."/>
            <person name="Gunter L."/>
            <person name="Hamberger B."/>
            <person name="Heinze B."/>
            <person name="Helariutta Y."/>
            <person name="Henrissat B."/>
            <person name="Holligan D."/>
            <person name="Holt R."/>
            <person name="Huang W."/>
            <person name="Islam-Faridi N."/>
            <person name="Jones S."/>
            <person name="Jones-Rhoades M."/>
            <person name="Jorgensen R."/>
            <person name="Joshi C."/>
            <person name="Kangasjarvi J."/>
            <person name="Karlsson J."/>
            <person name="Kelleher C."/>
            <person name="Kirkpatrick R."/>
            <person name="Kirst M."/>
            <person name="Kohler A."/>
            <person name="Kalluri U."/>
            <person name="Larimer F."/>
            <person name="Leebens-Mack J."/>
            <person name="Leple J.C."/>
            <person name="Locascio P."/>
            <person name="Lou Y."/>
            <person name="Lucas S."/>
            <person name="Martin F."/>
            <person name="Montanini B."/>
            <person name="Napoli C."/>
            <person name="Nelson D.R."/>
            <person name="Nelson C."/>
            <person name="Nieminen K."/>
            <person name="Nilsson O."/>
            <person name="Pereda V."/>
            <person name="Peter G."/>
            <person name="Philippe R."/>
            <person name="Pilate G."/>
            <person name="Poliakov A."/>
            <person name="Razumovskaya J."/>
            <person name="Richardson P."/>
            <person name="Rinaldi C."/>
            <person name="Ritland K."/>
            <person name="Rouze P."/>
            <person name="Ryaboy D."/>
            <person name="Schmutz J."/>
            <person name="Schrader J."/>
            <person name="Segerman B."/>
            <person name="Shin H."/>
            <person name="Siddiqui A."/>
            <person name="Sterky F."/>
            <person name="Terry A."/>
            <person name="Tsai C.J."/>
            <person name="Uberbacher E."/>
            <person name="Unneberg P."/>
            <person name="Vahala J."/>
            <person name="Wall K."/>
            <person name="Wessler S."/>
            <person name="Yang G."/>
            <person name="Yin T."/>
            <person name="Douglas C."/>
            <person name="Marra M."/>
            <person name="Sandberg G."/>
            <person name="Van de Peer Y."/>
            <person name="Rokhsar D."/>
        </authorList>
    </citation>
    <scope>NUCLEOTIDE SEQUENCE [LARGE SCALE GENOMIC DNA]</scope>
    <source>
        <strain evidence="2">cv. Nisqually</strain>
    </source>
</reference>
<organism evidence="1 2">
    <name type="scientific">Populus trichocarpa</name>
    <name type="common">Western balsam poplar</name>
    <name type="synonym">Populus balsamifera subsp. trichocarpa</name>
    <dbReference type="NCBI Taxonomy" id="3694"/>
    <lineage>
        <taxon>Eukaryota</taxon>
        <taxon>Viridiplantae</taxon>
        <taxon>Streptophyta</taxon>
        <taxon>Embryophyta</taxon>
        <taxon>Tracheophyta</taxon>
        <taxon>Spermatophyta</taxon>
        <taxon>Magnoliopsida</taxon>
        <taxon>eudicotyledons</taxon>
        <taxon>Gunneridae</taxon>
        <taxon>Pentapetalae</taxon>
        <taxon>rosids</taxon>
        <taxon>fabids</taxon>
        <taxon>Malpighiales</taxon>
        <taxon>Salicaceae</taxon>
        <taxon>Saliceae</taxon>
        <taxon>Populus</taxon>
    </lineage>
</organism>
<comment type="caution">
    <text evidence="1">The sequence shown here is derived from an EMBL/GenBank/DDBJ whole genome shotgun (WGS) entry which is preliminary data.</text>
</comment>